<dbReference type="PANTHER" id="PTHR28629">
    <property type="entry name" value="TRIOKINASE/FMN CYCLASE"/>
    <property type="match status" value="1"/>
</dbReference>
<feature type="domain" description="DhaK" evidence="1">
    <location>
        <begin position="7"/>
        <end position="325"/>
    </location>
</feature>
<dbReference type="Gene3D" id="3.40.50.10440">
    <property type="entry name" value="Dihydroxyacetone kinase, domain 1"/>
    <property type="match status" value="1"/>
</dbReference>
<dbReference type="GeneID" id="85015735"/>
<proteinExistence type="predicted"/>
<reference evidence="2 3" key="1">
    <citation type="submission" date="2020-08" db="EMBL/GenBank/DDBJ databases">
        <title>Genomic Encyclopedia of Type Strains, Phase IV (KMG-IV): sequencing the most valuable type-strain genomes for metagenomic binning, comparative biology and taxonomic classification.</title>
        <authorList>
            <person name="Goeker M."/>
        </authorList>
    </citation>
    <scope>NUCLEOTIDE SEQUENCE [LARGE SCALE GENOMIC DNA]</scope>
    <source>
        <strain evidence="2 3">DSM 17245</strain>
    </source>
</reference>
<evidence type="ECO:0000313" key="3">
    <source>
        <dbReference type="Proteomes" id="UP000522163"/>
    </source>
</evidence>
<evidence type="ECO:0000313" key="2">
    <source>
        <dbReference type="EMBL" id="MBB6042228.1"/>
    </source>
</evidence>
<dbReference type="GO" id="GO:0019563">
    <property type="term" value="P:glycerol catabolic process"/>
    <property type="evidence" value="ECO:0007669"/>
    <property type="project" value="TreeGrafter"/>
</dbReference>
<dbReference type="AlphaFoldDB" id="A0A7W9W382"/>
<dbReference type="GO" id="GO:0004371">
    <property type="term" value="F:glycerone kinase activity"/>
    <property type="evidence" value="ECO:0007669"/>
    <property type="project" value="InterPro"/>
</dbReference>
<comment type="caution">
    <text evidence="2">The sequence shown here is derived from an EMBL/GenBank/DDBJ whole genome shotgun (WGS) entry which is preliminary data.</text>
</comment>
<accession>A0A7W9W382</accession>
<dbReference type="EMBL" id="JACHHH010000013">
    <property type="protein sequence ID" value="MBB6042228.1"/>
    <property type="molecule type" value="Genomic_DNA"/>
</dbReference>
<gene>
    <name evidence="2" type="ORF">HNQ46_002224</name>
</gene>
<keyword evidence="2" id="KW-0418">Kinase</keyword>
<dbReference type="FunFam" id="3.40.50.10440:FF:000001">
    <property type="entry name" value="Dihydroxyacetone kinase, DhaK subunit"/>
    <property type="match status" value="1"/>
</dbReference>
<keyword evidence="2" id="KW-0808">Transferase</keyword>
<dbReference type="Proteomes" id="UP000522163">
    <property type="component" value="Unassembled WGS sequence"/>
</dbReference>
<dbReference type="GO" id="GO:0005829">
    <property type="term" value="C:cytosol"/>
    <property type="evidence" value="ECO:0007669"/>
    <property type="project" value="TreeGrafter"/>
</dbReference>
<dbReference type="InterPro" id="IPR004006">
    <property type="entry name" value="DhaK_dom"/>
</dbReference>
<organism evidence="2 3">
    <name type="scientific">Oribacterium sinus</name>
    <dbReference type="NCBI Taxonomy" id="237576"/>
    <lineage>
        <taxon>Bacteria</taxon>
        <taxon>Bacillati</taxon>
        <taxon>Bacillota</taxon>
        <taxon>Clostridia</taxon>
        <taxon>Lachnospirales</taxon>
        <taxon>Lachnospiraceae</taxon>
        <taxon>Oribacterium</taxon>
    </lineage>
</organism>
<dbReference type="PROSITE" id="PS51481">
    <property type="entry name" value="DHAK"/>
    <property type="match status" value="1"/>
</dbReference>
<protein>
    <submittedName>
        <fullName evidence="2">Dihydroxyacetone kinase</fullName>
    </submittedName>
</protein>
<dbReference type="SUPFAM" id="SSF82549">
    <property type="entry name" value="DAK1/DegV-like"/>
    <property type="match status" value="1"/>
</dbReference>
<name>A0A7W9W382_9FIRM</name>
<evidence type="ECO:0000259" key="1">
    <source>
        <dbReference type="PROSITE" id="PS51481"/>
    </source>
</evidence>
<dbReference type="Pfam" id="PF02733">
    <property type="entry name" value="Dak1"/>
    <property type="match status" value="1"/>
</dbReference>
<dbReference type="RefSeq" id="WP_183684715.1">
    <property type="nucleotide sequence ID" value="NZ_JACHHH010000013.1"/>
</dbReference>
<dbReference type="PANTHER" id="PTHR28629:SF4">
    <property type="entry name" value="TRIOKINASE_FMN CYCLASE"/>
    <property type="match status" value="1"/>
</dbReference>
<dbReference type="InterPro" id="IPR050861">
    <property type="entry name" value="Dihydroxyacetone_Kinase"/>
</dbReference>
<dbReference type="Gene3D" id="3.30.1180.20">
    <property type="entry name" value="Dihydroxyacetone kinase, domain 2"/>
    <property type="match status" value="1"/>
</dbReference>
<sequence>MNRLHNTLEKAVEEMIDGYVETYPNLFERIEGQKVLLYKDRKNGVSILIGAGAGNEPWPIGYVGKGLADACVLGDIFTAPAAGSILKTIRALSHDEGVLCIATNHAGDVLNFELVSELAELEGIKTRQIYVSDDVDSSEEREERRGIAGVTLVLKILSAARNAGLSLEELVSLGERINDNLSTASVTTSPAFVFENGKQAYDLPDGFVEYGMGFNGELGKERTNLPSADSLIEKLIEPLLIDLQLKEGDEIAVFLNVFQATTTLEECILLYSLQNALKRKKIKVFDTFVQSLFPTQGAGGLSLSFLKMQEEYRGFYKKEAYSPLFYKREME</sequence>